<dbReference type="Proteomes" id="UP000204551">
    <property type="component" value="Plasmid pSMS7"/>
</dbReference>
<dbReference type="KEGG" id="aalg:AREALGSMS7_05060"/>
<dbReference type="InterPro" id="IPR005524">
    <property type="entry name" value="DUF318"/>
</dbReference>
<keyword evidence="3" id="KW-1003">Cell membrane</keyword>
<proteinExistence type="inferred from homology"/>
<evidence type="ECO:0000256" key="4">
    <source>
        <dbReference type="ARBA" id="ARBA00022692"/>
    </source>
</evidence>
<feature type="transmembrane region" description="Helical" evidence="7">
    <location>
        <begin position="77"/>
        <end position="100"/>
    </location>
</feature>
<feature type="transmembrane region" description="Helical" evidence="7">
    <location>
        <begin position="273"/>
        <end position="293"/>
    </location>
</feature>
<dbReference type="Pfam" id="PF03773">
    <property type="entry name" value="ArsP_1"/>
    <property type="match status" value="1"/>
</dbReference>
<dbReference type="PANTHER" id="PTHR42775">
    <property type="entry name" value="PERMEASE RV2963-RELATED"/>
    <property type="match status" value="1"/>
</dbReference>
<keyword evidence="4 7" id="KW-0812">Transmembrane</keyword>
<comment type="subcellular location">
    <subcellularLocation>
        <location evidence="1">Cell membrane</location>
        <topology evidence="1">Multi-pass membrane protein</topology>
    </subcellularLocation>
</comment>
<feature type="transmembrane region" description="Helical" evidence="7">
    <location>
        <begin position="31"/>
        <end position="56"/>
    </location>
</feature>
<evidence type="ECO:0000256" key="7">
    <source>
        <dbReference type="SAM" id="Phobius"/>
    </source>
</evidence>
<dbReference type="PRINTS" id="PR00173">
    <property type="entry name" value="EDTRNSPORT"/>
</dbReference>
<dbReference type="EMBL" id="CP022516">
    <property type="protein sequence ID" value="ASO08432.1"/>
    <property type="molecule type" value="Genomic_DNA"/>
</dbReference>
<organism evidence="8 9">
    <name type="scientific">Arenibacter algicola</name>
    <dbReference type="NCBI Taxonomy" id="616991"/>
    <lineage>
        <taxon>Bacteria</taxon>
        <taxon>Pseudomonadati</taxon>
        <taxon>Bacteroidota</taxon>
        <taxon>Flavobacteriia</taxon>
        <taxon>Flavobacteriales</taxon>
        <taxon>Flavobacteriaceae</taxon>
        <taxon>Arenibacter</taxon>
    </lineage>
</organism>
<accession>A0A221V4B3</accession>
<feature type="transmembrane region" description="Helical" evidence="7">
    <location>
        <begin position="140"/>
        <end position="158"/>
    </location>
</feature>
<evidence type="ECO:0000256" key="5">
    <source>
        <dbReference type="ARBA" id="ARBA00022989"/>
    </source>
</evidence>
<dbReference type="AlphaFoldDB" id="A0A221V4B3"/>
<evidence type="ECO:0000256" key="6">
    <source>
        <dbReference type="ARBA" id="ARBA00023136"/>
    </source>
</evidence>
<evidence type="ECO:0000313" key="8">
    <source>
        <dbReference type="EMBL" id="ASO08432.1"/>
    </source>
</evidence>
<feature type="transmembrane region" description="Helical" evidence="7">
    <location>
        <begin position="112"/>
        <end position="133"/>
    </location>
</feature>
<comment type="similarity">
    <text evidence="2">Belongs to the UPF0718 family.</text>
</comment>
<sequence>METIENLLSRLSNLIVYDLLGLEKAGLFATALHYFITTFILISVLVIVVTYVMGFVTNYLPMDKIRNYLERNKKSGLGNVLASALGAITPFCSCSSIPLFVGMMQARIPLGIALSFLITSPLVNEIAIALFWVAYGWKVTVVYIITGVLLGVIGGIVLEKLKMEQYVADWLKKLEVNFKSEVKDKRSFFARLSEIHTEAVETLKKLVPYIFIGIAIGSFIHGYVPQSFFEKYISESNPFAVPISVLLGIPLYIDAVGVLPVIETLVDKGVPLGTAIAFMMASIGLSLPEALLLKKVMKRKLIVTFFVTLGIGMVISGYLFNLVF</sequence>
<dbReference type="PANTHER" id="PTHR42775:SF2">
    <property type="entry name" value="PERMEASE"/>
    <property type="match status" value="1"/>
</dbReference>
<evidence type="ECO:0000256" key="3">
    <source>
        <dbReference type="ARBA" id="ARBA00022475"/>
    </source>
</evidence>
<name>A0A221V4B3_9FLAO</name>
<keyword evidence="5 7" id="KW-1133">Transmembrane helix</keyword>
<feature type="transmembrane region" description="Helical" evidence="7">
    <location>
        <begin position="236"/>
        <end position="253"/>
    </location>
</feature>
<gene>
    <name evidence="8" type="ORF">AREALGSMS7_05060</name>
</gene>
<feature type="transmembrane region" description="Helical" evidence="7">
    <location>
        <begin position="300"/>
        <end position="320"/>
    </location>
</feature>
<dbReference type="InterPro" id="IPR053166">
    <property type="entry name" value="UPF0718_permease"/>
</dbReference>
<keyword evidence="8" id="KW-0614">Plasmid</keyword>
<dbReference type="RefSeq" id="WP_093980796.1">
    <property type="nucleotide sequence ID" value="NZ_CP022516.1"/>
</dbReference>
<feature type="transmembrane region" description="Helical" evidence="7">
    <location>
        <begin position="206"/>
        <end position="224"/>
    </location>
</feature>
<keyword evidence="6 7" id="KW-0472">Membrane</keyword>
<reference evidence="8 9" key="1">
    <citation type="submission" date="2017-07" db="EMBL/GenBank/DDBJ databases">
        <title>Genome Sequence of Arenibacter algicola Strain SMS7 Isolated from a culture of the Diatom Skeletonema marinoi.</title>
        <authorList>
            <person name="Topel M."/>
            <person name="Pinder M.I.M."/>
            <person name="Johansson O.N."/>
            <person name="Kourtchenko O."/>
            <person name="Godhe A."/>
            <person name="Clarke A.K."/>
        </authorList>
    </citation>
    <scope>NUCLEOTIDE SEQUENCE [LARGE SCALE GENOMIC DNA]</scope>
    <source>
        <strain evidence="8 9">SMS7</strain>
        <plasmid evidence="9">Plasmid psms7</plasmid>
    </source>
</reference>
<geneLocation type="plasmid" evidence="9">
    <name>psms7</name>
</geneLocation>
<evidence type="ECO:0000256" key="2">
    <source>
        <dbReference type="ARBA" id="ARBA00006386"/>
    </source>
</evidence>
<evidence type="ECO:0000313" key="9">
    <source>
        <dbReference type="Proteomes" id="UP000204551"/>
    </source>
</evidence>
<dbReference type="GO" id="GO:0005886">
    <property type="term" value="C:plasma membrane"/>
    <property type="evidence" value="ECO:0007669"/>
    <property type="project" value="UniProtKB-SubCell"/>
</dbReference>
<evidence type="ECO:0000256" key="1">
    <source>
        <dbReference type="ARBA" id="ARBA00004651"/>
    </source>
</evidence>
<protein>
    <submittedName>
        <fullName evidence="8">Putative two-component membrane permease complex subunit</fullName>
    </submittedName>
</protein>